<name>A0A545ARB5_9ACTN</name>
<keyword evidence="3" id="KW-1185">Reference proteome</keyword>
<dbReference type="OrthoDB" id="5195572at2"/>
<dbReference type="InParanoid" id="A0A545ARB5"/>
<dbReference type="Proteomes" id="UP000317982">
    <property type="component" value="Unassembled WGS sequence"/>
</dbReference>
<evidence type="ECO:0000313" key="2">
    <source>
        <dbReference type="EMBL" id="TQS43876.1"/>
    </source>
</evidence>
<evidence type="ECO:0008006" key="4">
    <source>
        <dbReference type="Google" id="ProtNLM"/>
    </source>
</evidence>
<dbReference type="InterPro" id="IPR008993">
    <property type="entry name" value="TIMP-like_OB-fold"/>
</dbReference>
<dbReference type="SUPFAM" id="SSF50242">
    <property type="entry name" value="TIMP-like"/>
    <property type="match status" value="1"/>
</dbReference>
<organism evidence="2 3">
    <name type="scientific">Cryptosporangium phraense</name>
    <dbReference type="NCBI Taxonomy" id="2593070"/>
    <lineage>
        <taxon>Bacteria</taxon>
        <taxon>Bacillati</taxon>
        <taxon>Actinomycetota</taxon>
        <taxon>Actinomycetes</taxon>
        <taxon>Cryptosporangiales</taxon>
        <taxon>Cryptosporangiaceae</taxon>
        <taxon>Cryptosporangium</taxon>
    </lineage>
</organism>
<accession>A0A545ARB5</accession>
<comment type="caution">
    <text evidence="2">The sequence shown here is derived from an EMBL/GenBank/DDBJ whole genome shotgun (WGS) entry which is preliminary data.</text>
</comment>
<feature type="chain" id="PRO_5039103083" description="Tissue inhibitor of metalloproteinase" evidence="1">
    <location>
        <begin position="21"/>
        <end position="149"/>
    </location>
</feature>
<feature type="signal peptide" evidence="1">
    <location>
        <begin position="1"/>
        <end position="20"/>
    </location>
</feature>
<proteinExistence type="predicted"/>
<dbReference type="Gene3D" id="2.40.50.120">
    <property type="match status" value="1"/>
</dbReference>
<evidence type="ECO:0000256" key="1">
    <source>
        <dbReference type="SAM" id="SignalP"/>
    </source>
</evidence>
<keyword evidence="1" id="KW-0732">Signal</keyword>
<gene>
    <name evidence="2" type="ORF">FL583_17805</name>
</gene>
<evidence type="ECO:0000313" key="3">
    <source>
        <dbReference type="Proteomes" id="UP000317982"/>
    </source>
</evidence>
<dbReference type="EMBL" id="VIRS01000011">
    <property type="protein sequence ID" value="TQS43876.1"/>
    <property type="molecule type" value="Genomic_DNA"/>
</dbReference>
<reference evidence="2 3" key="1">
    <citation type="submission" date="2019-07" db="EMBL/GenBank/DDBJ databases">
        <title>Cryptosporangium phraense sp. nov., isolated from plant litter.</title>
        <authorList>
            <person name="Suriyachadkun C."/>
        </authorList>
    </citation>
    <scope>NUCLEOTIDE SEQUENCE [LARGE SCALE GENOMIC DNA]</scope>
    <source>
        <strain evidence="2 3">A-T 5661</strain>
    </source>
</reference>
<sequence>MRRRVAVVGLLLGTAAGALPAPEAACACECLPVTPTEARAEAGFIFVGTVRRLIGTKDPDSPEPVTYEFSVERVIKGARVTRVQTNASADACGVEFEVGRRYVVYAVDSGGVLFVSQCGGTRLLTAGDAKSPVGKLGRSGLVAGYCSAA</sequence>
<dbReference type="AlphaFoldDB" id="A0A545ARB5"/>
<protein>
    <recommendedName>
        <fullName evidence="4">Tissue inhibitor of metalloproteinase</fullName>
    </recommendedName>
</protein>